<dbReference type="InterPro" id="IPR013785">
    <property type="entry name" value="Aldolase_TIM"/>
</dbReference>
<dbReference type="PANTHER" id="PTHR43273:SF8">
    <property type="entry name" value="RADICAL SAM DOMAIN PROTEIN"/>
    <property type="match status" value="1"/>
</dbReference>
<keyword evidence="6" id="KW-0411">Iron-sulfur</keyword>
<dbReference type="SFLD" id="SFLDS00029">
    <property type="entry name" value="Radical_SAM"/>
    <property type="match status" value="1"/>
</dbReference>
<evidence type="ECO:0000256" key="4">
    <source>
        <dbReference type="ARBA" id="ARBA00022723"/>
    </source>
</evidence>
<evidence type="ECO:0000256" key="3">
    <source>
        <dbReference type="ARBA" id="ARBA00022691"/>
    </source>
</evidence>
<evidence type="ECO:0000256" key="1">
    <source>
        <dbReference type="ARBA" id="ARBA00001966"/>
    </source>
</evidence>
<dbReference type="Proteomes" id="UP001145087">
    <property type="component" value="Unassembled WGS sequence"/>
</dbReference>
<dbReference type="SUPFAM" id="SSF102114">
    <property type="entry name" value="Radical SAM enzymes"/>
    <property type="match status" value="1"/>
</dbReference>
<evidence type="ECO:0000256" key="6">
    <source>
        <dbReference type="ARBA" id="ARBA00023014"/>
    </source>
</evidence>
<accession>A0A9X3J4R9</accession>
<dbReference type="PROSITE" id="PS01305">
    <property type="entry name" value="MOAA_NIFB_PQQE"/>
    <property type="match status" value="1"/>
</dbReference>
<dbReference type="RefSeq" id="WP_343331976.1">
    <property type="nucleotide sequence ID" value="NZ_JAPOHD010000009.1"/>
</dbReference>
<organism evidence="8 9">
    <name type="scientific">Draconibacterium aestuarii</name>
    <dbReference type="NCBI Taxonomy" id="2998507"/>
    <lineage>
        <taxon>Bacteria</taxon>
        <taxon>Pseudomonadati</taxon>
        <taxon>Bacteroidota</taxon>
        <taxon>Bacteroidia</taxon>
        <taxon>Marinilabiliales</taxon>
        <taxon>Prolixibacteraceae</taxon>
        <taxon>Draconibacterium</taxon>
    </lineage>
</organism>
<dbReference type="SFLD" id="SFLDG01384">
    <property type="entry name" value="thioether_bond_formation_requi"/>
    <property type="match status" value="1"/>
</dbReference>
<dbReference type="NCBIfam" id="TIGR04085">
    <property type="entry name" value="rSAM_more_4Fe4S"/>
    <property type="match status" value="1"/>
</dbReference>
<dbReference type="Gene3D" id="3.20.20.70">
    <property type="entry name" value="Aldolase class I"/>
    <property type="match status" value="1"/>
</dbReference>
<evidence type="ECO:0000256" key="2">
    <source>
        <dbReference type="ARBA" id="ARBA00022485"/>
    </source>
</evidence>
<comment type="caution">
    <text evidence="8">The sequence shown here is derived from an EMBL/GenBank/DDBJ whole genome shotgun (WGS) entry which is preliminary data.</text>
</comment>
<gene>
    <name evidence="8" type="ORF">OU798_04755</name>
</gene>
<keyword evidence="3" id="KW-0949">S-adenosyl-L-methionine</keyword>
<dbReference type="GO" id="GO:0046872">
    <property type="term" value="F:metal ion binding"/>
    <property type="evidence" value="ECO:0007669"/>
    <property type="project" value="UniProtKB-KW"/>
</dbReference>
<dbReference type="SFLD" id="SFLDG01067">
    <property type="entry name" value="SPASM/twitch_domain_containing"/>
    <property type="match status" value="1"/>
</dbReference>
<reference evidence="8" key="1">
    <citation type="submission" date="2022-11" db="EMBL/GenBank/DDBJ databases">
        <title>Marilongibacter aestuarii gen. nov., sp. nov., isolated from tidal flat sediment.</title>
        <authorList>
            <person name="Jiayan W."/>
        </authorList>
    </citation>
    <scope>NUCLEOTIDE SEQUENCE</scope>
    <source>
        <strain evidence="8">Z1-6</strain>
    </source>
</reference>
<name>A0A9X3J4R9_9BACT</name>
<keyword evidence="9" id="KW-1185">Reference proteome</keyword>
<dbReference type="InterPro" id="IPR000385">
    <property type="entry name" value="MoaA_NifB_PqqE_Fe-S-bd_CS"/>
</dbReference>
<dbReference type="Pfam" id="PF04055">
    <property type="entry name" value="Radical_SAM"/>
    <property type="match status" value="1"/>
</dbReference>
<proteinExistence type="predicted"/>
<keyword evidence="2" id="KW-0004">4Fe-4S</keyword>
<sequence length="369" mass="42394">MKFSLFVTQQCNLRCSYCYIQKQSKTMSDRTAKQAIDFIFKRSKRFNETINIGWFGGEPLLEFGRMKKFTQMVTEHPQYSADKVVISVVSNGTIFTEEIGQFLKESGIIFGISCDGPPDVQNKFRKFRNGRPSSKRVERTILRAHEMLGNSMINAVYTPSTLKNLPDTIHYFSRLGVRQIYLSPDYSAYWDEEAVFQLPKIYDAIGDLYISYYKKGDPHYISLIDNKISVILRDGYDRKDRCRMGIAEFAITPEGNVYPCERLVGDGNNNRRIGNVFTGIDPEFMLCHCAKGQAINKECLECGVKQYCMNWCGCSNYMTSGYYNRVSSFLCHSEKTILQTAFRVFRVLEKELGPVFYEHLVGKALSETV</sequence>
<dbReference type="EMBL" id="JAPOHD010000009">
    <property type="protein sequence ID" value="MCY1719638.1"/>
    <property type="molecule type" value="Genomic_DNA"/>
</dbReference>
<evidence type="ECO:0000313" key="8">
    <source>
        <dbReference type="EMBL" id="MCY1719638.1"/>
    </source>
</evidence>
<dbReference type="GO" id="GO:0051539">
    <property type="term" value="F:4 iron, 4 sulfur cluster binding"/>
    <property type="evidence" value="ECO:0007669"/>
    <property type="project" value="UniProtKB-KW"/>
</dbReference>
<dbReference type="PANTHER" id="PTHR43273">
    <property type="entry name" value="ANAEROBIC SULFATASE-MATURATING ENZYME HOMOLOG ASLB-RELATED"/>
    <property type="match status" value="1"/>
</dbReference>
<dbReference type="GO" id="GO:0016491">
    <property type="term" value="F:oxidoreductase activity"/>
    <property type="evidence" value="ECO:0007669"/>
    <property type="project" value="InterPro"/>
</dbReference>
<protein>
    <submittedName>
        <fullName evidence="8">Radical SAM protein</fullName>
    </submittedName>
</protein>
<evidence type="ECO:0000313" key="9">
    <source>
        <dbReference type="Proteomes" id="UP001145087"/>
    </source>
</evidence>
<evidence type="ECO:0000259" key="7">
    <source>
        <dbReference type="Pfam" id="PF04055"/>
    </source>
</evidence>
<dbReference type="AlphaFoldDB" id="A0A9X3J4R9"/>
<feature type="domain" description="Radical SAM core" evidence="7">
    <location>
        <begin position="7"/>
        <end position="170"/>
    </location>
</feature>
<dbReference type="InterPro" id="IPR023867">
    <property type="entry name" value="Sulphatase_maturase_rSAM"/>
</dbReference>
<comment type="cofactor">
    <cofactor evidence="1">
        <name>[4Fe-4S] cluster</name>
        <dbReference type="ChEBI" id="CHEBI:49883"/>
    </cofactor>
</comment>
<keyword evidence="4" id="KW-0479">Metal-binding</keyword>
<dbReference type="InterPro" id="IPR058240">
    <property type="entry name" value="rSAM_sf"/>
</dbReference>
<dbReference type="InterPro" id="IPR023885">
    <property type="entry name" value="4Fe4S-binding_SPASM_dom"/>
</dbReference>
<evidence type="ECO:0000256" key="5">
    <source>
        <dbReference type="ARBA" id="ARBA00023004"/>
    </source>
</evidence>
<keyword evidence="5" id="KW-0408">Iron</keyword>
<dbReference type="InterPro" id="IPR007197">
    <property type="entry name" value="rSAM"/>
</dbReference>
<dbReference type="SFLD" id="SFLDG01386">
    <property type="entry name" value="main_SPASM_domain-containing"/>
    <property type="match status" value="1"/>
</dbReference>
<dbReference type="CDD" id="cd01335">
    <property type="entry name" value="Radical_SAM"/>
    <property type="match status" value="1"/>
</dbReference>